<dbReference type="InterPro" id="IPR009075">
    <property type="entry name" value="AcylCo_DH/oxidase_C"/>
</dbReference>
<keyword evidence="6 7" id="KW-0560">Oxidoreductase</keyword>
<dbReference type="SUPFAM" id="SSF56645">
    <property type="entry name" value="Acyl-CoA dehydrogenase NM domain-like"/>
    <property type="match status" value="1"/>
</dbReference>
<dbReference type="Gene3D" id="1.20.140.10">
    <property type="entry name" value="Butyryl-CoA Dehydrogenase, subunit A, domain 3"/>
    <property type="match status" value="1"/>
</dbReference>
<dbReference type="GO" id="GO:0033539">
    <property type="term" value="P:fatty acid beta-oxidation using acyl-CoA dehydrogenase"/>
    <property type="evidence" value="ECO:0007669"/>
    <property type="project" value="TreeGrafter"/>
</dbReference>
<name>A0A933NW75_9HYPH</name>
<reference evidence="11" key="1">
    <citation type="submission" date="2020-07" db="EMBL/GenBank/DDBJ databases">
        <title>Huge and variable diversity of episymbiotic CPR bacteria and DPANN archaea in groundwater ecosystems.</title>
        <authorList>
            <person name="He C.Y."/>
            <person name="Keren R."/>
            <person name="Whittaker M."/>
            <person name="Farag I.F."/>
            <person name="Doudna J."/>
            <person name="Cate J.H.D."/>
            <person name="Banfield J.F."/>
        </authorList>
    </citation>
    <scope>NUCLEOTIDE SEQUENCE</scope>
    <source>
        <strain evidence="11">NC_groundwater_1586_Pr3_B-0.1um_66_15</strain>
    </source>
</reference>
<proteinExistence type="inferred from homology"/>
<dbReference type="Pfam" id="PF02770">
    <property type="entry name" value="Acyl-CoA_dh_M"/>
    <property type="match status" value="1"/>
</dbReference>
<evidence type="ECO:0000259" key="9">
    <source>
        <dbReference type="Pfam" id="PF02770"/>
    </source>
</evidence>
<dbReference type="InterPro" id="IPR052033">
    <property type="entry name" value="Glutaryl-CoA_DH_mitochondrial"/>
</dbReference>
<dbReference type="Proteomes" id="UP000782610">
    <property type="component" value="Unassembled WGS sequence"/>
</dbReference>
<dbReference type="PANTHER" id="PTHR42807">
    <property type="entry name" value="GLUTARYL-COA DEHYDROGENASE, MITOCHONDRIAL"/>
    <property type="match status" value="1"/>
</dbReference>
<evidence type="ECO:0000256" key="5">
    <source>
        <dbReference type="ARBA" id="ARBA00022946"/>
    </source>
</evidence>
<organism evidence="11 12">
    <name type="scientific">Devosia nanyangense</name>
    <dbReference type="NCBI Taxonomy" id="1228055"/>
    <lineage>
        <taxon>Bacteria</taxon>
        <taxon>Pseudomonadati</taxon>
        <taxon>Pseudomonadota</taxon>
        <taxon>Alphaproteobacteria</taxon>
        <taxon>Hyphomicrobiales</taxon>
        <taxon>Devosiaceae</taxon>
        <taxon>Devosia</taxon>
    </lineage>
</organism>
<gene>
    <name evidence="11" type="ORF">HY834_07625</name>
</gene>
<dbReference type="PANTHER" id="PTHR42807:SF1">
    <property type="entry name" value="GLUTARYL-COA DEHYDROGENASE, MITOCHONDRIAL"/>
    <property type="match status" value="1"/>
</dbReference>
<dbReference type="InterPro" id="IPR009100">
    <property type="entry name" value="AcylCoA_DH/oxidase_NM_dom_sf"/>
</dbReference>
<dbReference type="Gene3D" id="1.10.540.10">
    <property type="entry name" value="Acyl-CoA dehydrogenase/oxidase, N-terminal domain"/>
    <property type="match status" value="1"/>
</dbReference>
<keyword evidence="3 7" id="KW-0285">Flavoprotein</keyword>
<keyword evidence="4 7" id="KW-0274">FAD</keyword>
<feature type="domain" description="Acyl-CoA oxidase/dehydrogenase middle" evidence="9">
    <location>
        <begin position="132"/>
        <end position="225"/>
    </location>
</feature>
<comment type="cofactor">
    <cofactor evidence="1 7">
        <name>FAD</name>
        <dbReference type="ChEBI" id="CHEBI:57692"/>
    </cofactor>
</comment>
<evidence type="ECO:0000256" key="7">
    <source>
        <dbReference type="RuleBase" id="RU362125"/>
    </source>
</evidence>
<evidence type="ECO:0000256" key="2">
    <source>
        <dbReference type="ARBA" id="ARBA00009347"/>
    </source>
</evidence>
<evidence type="ECO:0000259" key="10">
    <source>
        <dbReference type="Pfam" id="PF02771"/>
    </source>
</evidence>
<protein>
    <submittedName>
        <fullName evidence="11">Acyl-CoA dehydrogenase family protein</fullName>
    </submittedName>
</protein>
<dbReference type="InterPro" id="IPR046373">
    <property type="entry name" value="Acyl-CoA_Oxase/DH_mid-dom_sf"/>
</dbReference>
<dbReference type="GO" id="GO:0046949">
    <property type="term" value="P:fatty-acyl-CoA biosynthetic process"/>
    <property type="evidence" value="ECO:0007669"/>
    <property type="project" value="TreeGrafter"/>
</dbReference>
<dbReference type="Pfam" id="PF00441">
    <property type="entry name" value="Acyl-CoA_dh_1"/>
    <property type="match status" value="1"/>
</dbReference>
<evidence type="ECO:0000256" key="3">
    <source>
        <dbReference type="ARBA" id="ARBA00022630"/>
    </source>
</evidence>
<evidence type="ECO:0000313" key="12">
    <source>
        <dbReference type="Proteomes" id="UP000782610"/>
    </source>
</evidence>
<evidence type="ECO:0000313" key="11">
    <source>
        <dbReference type="EMBL" id="MBI4921604.1"/>
    </source>
</evidence>
<sequence>MAFSPTDPFGLDGQITDAERAYRDAAAGFAATTLAPRIVRDYRDEASGRDIIEAFGTAGLLGLLLPKEDGGRAASHTAFGLVCREIERVDSGYRTSLMAQEALVLFPIHAFGDDAQRAKYLPGLISGTSVGCFGFTEPDAGSDPSGMTTRAETVAGGYRLDGRKVWITSAPIADIFVVWAKSDAHGGQLRGFVLERGMSSLSTPAAEGRLSLRATSTGDIVMDQVVVPDRNLLAGAAGIKAAFECLNRARFGTALGVLGAAEDCFARALDYGLGRSQFGKPLAGLQLYQKKLADMVTEIALATQASLRLARLLETTGAAPELASLIKRNNCRKAIEIARMARDMLGANGIADGFSVMRHAQNLESVSTYEGTDDVQALILGRAITGLSAFS</sequence>
<evidence type="ECO:0000256" key="1">
    <source>
        <dbReference type="ARBA" id="ARBA00001974"/>
    </source>
</evidence>
<evidence type="ECO:0000256" key="4">
    <source>
        <dbReference type="ARBA" id="ARBA00022827"/>
    </source>
</evidence>
<comment type="caution">
    <text evidence="11">The sequence shown here is derived from an EMBL/GenBank/DDBJ whole genome shotgun (WGS) entry which is preliminary data.</text>
</comment>
<dbReference type="AlphaFoldDB" id="A0A933NW75"/>
<dbReference type="GO" id="GO:0000062">
    <property type="term" value="F:fatty-acyl-CoA binding"/>
    <property type="evidence" value="ECO:0007669"/>
    <property type="project" value="TreeGrafter"/>
</dbReference>
<dbReference type="InterPro" id="IPR013786">
    <property type="entry name" value="AcylCoA_DH/ox_N"/>
</dbReference>
<dbReference type="GO" id="GO:0004361">
    <property type="term" value="F:glutaryl-CoA dehydrogenase activity"/>
    <property type="evidence" value="ECO:0007669"/>
    <property type="project" value="TreeGrafter"/>
</dbReference>
<dbReference type="EMBL" id="JACRAF010000022">
    <property type="protein sequence ID" value="MBI4921604.1"/>
    <property type="molecule type" value="Genomic_DNA"/>
</dbReference>
<dbReference type="GO" id="GO:0050660">
    <property type="term" value="F:flavin adenine dinucleotide binding"/>
    <property type="evidence" value="ECO:0007669"/>
    <property type="project" value="InterPro"/>
</dbReference>
<accession>A0A933NW75</accession>
<dbReference type="Gene3D" id="2.40.110.10">
    <property type="entry name" value="Butyryl-CoA Dehydrogenase, subunit A, domain 2"/>
    <property type="match status" value="1"/>
</dbReference>
<feature type="domain" description="Acyl-CoA dehydrogenase/oxidase N-terminal" evidence="10">
    <location>
        <begin position="16"/>
        <end position="127"/>
    </location>
</feature>
<dbReference type="Pfam" id="PF02771">
    <property type="entry name" value="Acyl-CoA_dh_N"/>
    <property type="match status" value="1"/>
</dbReference>
<comment type="similarity">
    <text evidence="2 7">Belongs to the acyl-CoA dehydrogenase family.</text>
</comment>
<evidence type="ECO:0000259" key="8">
    <source>
        <dbReference type="Pfam" id="PF00441"/>
    </source>
</evidence>
<evidence type="ECO:0000256" key="6">
    <source>
        <dbReference type="ARBA" id="ARBA00023002"/>
    </source>
</evidence>
<dbReference type="InterPro" id="IPR037069">
    <property type="entry name" value="AcylCoA_DH/ox_N_sf"/>
</dbReference>
<keyword evidence="5" id="KW-0809">Transit peptide</keyword>
<dbReference type="InterPro" id="IPR006091">
    <property type="entry name" value="Acyl-CoA_Oxase/DH_mid-dom"/>
</dbReference>
<dbReference type="SUPFAM" id="SSF47203">
    <property type="entry name" value="Acyl-CoA dehydrogenase C-terminal domain-like"/>
    <property type="match status" value="1"/>
</dbReference>
<dbReference type="InterPro" id="IPR036250">
    <property type="entry name" value="AcylCo_DH-like_C"/>
</dbReference>
<feature type="domain" description="Acyl-CoA dehydrogenase/oxidase C-terminal" evidence="8">
    <location>
        <begin position="237"/>
        <end position="384"/>
    </location>
</feature>